<proteinExistence type="predicted"/>
<reference evidence="2 3" key="1">
    <citation type="submission" date="2021-06" db="EMBL/GenBank/DDBJ databases">
        <authorList>
            <person name="Kallberg Y."/>
            <person name="Tangrot J."/>
            <person name="Rosling A."/>
        </authorList>
    </citation>
    <scope>NUCLEOTIDE SEQUENCE [LARGE SCALE GENOMIC DNA]</scope>
    <source>
        <strain evidence="2 3">120-4 pot B 10/14</strain>
    </source>
</reference>
<accession>A0ABN7XLS4</accession>
<sequence>LIDEKSRETNDQLQINFVMAFEQAYVQVINEQLRAEHTEIEEESEQSPLPDQPNLPRPEQSPLPTPTNDLFDRLKKEIENMQKENAINLMDNKIMDQKIKNSKLQNNQIKQLQVIRKTRLAELQGELYEDNVNAINGLNNINNLNGLFDNIKNDKIMTPMQI</sequence>
<evidence type="ECO:0000313" key="3">
    <source>
        <dbReference type="Proteomes" id="UP000789901"/>
    </source>
</evidence>
<gene>
    <name evidence="2" type="ORF">GMARGA_LOCUS44134</name>
</gene>
<name>A0ABN7XLS4_GIGMA</name>
<feature type="compositionally biased region" description="Pro residues" evidence="1">
    <location>
        <begin position="50"/>
        <end position="65"/>
    </location>
</feature>
<evidence type="ECO:0000256" key="1">
    <source>
        <dbReference type="SAM" id="MobiDB-lite"/>
    </source>
</evidence>
<comment type="caution">
    <text evidence="2">The sequence shown here is derived from an EMBL/GenBank/DDBJ whole genome shotgun (WGS) entry which is preliminary data.</text>
</comment>
<feature type="non-terminal residue" evidence="2">
    <location>
        <position position="162"/>
    </location>
</feature>
<feature type="region of interest" description="Disordered" evidence="1">
    <location>
        <begin position="37"/>
        <end position="69"/>
    </location>
</feature>
<evidence type="ECO:0000313" key="2">
    <source>
        <dbReference type="EMBL" id="CAG8855313.1"/>
    </source>
</evidence>
<dbReference type="EMBL" id="CAJVQB010148019">
    <property type="protein sequence ID" value="CAG8855313.1"/>
    <property type="molecule type" value="Genomic_DNA"/>
</dbReference>
<feature type="non-terminal residue" evidence="2">
    <location>
        <position position="1"/>
    </location>
</feature>
<organism evidence="2 3">
    <name type="scientific">Gigaspora margarita</name>
    <dbReference type="NCBI Taxonomy" id="4874"/>
    <lineage>
        <taxon>Eukaryota</taxon>
        <taxon>Fungi</taxon>
        <taxon>Fungi incertae sedis</taxon>
        <taxon>Mucoromycota</taxon>
        <taxon>Glomeromycotina</taxon>
        <taxon>Glomeromycetes</taxon>
        <taxon>Diversisporales</taxon>
        <taxon>Gigasporaceae</taxon>
        <taxon>Gigaspora</taxon>
    </lineage>
</organism>
<dbReference type="Proteomes" id="UP000789901">
    <property type="component" value="Unassembled WGS sequence"/>
</dbReference>
<protein>
    <submittedName>
        <fullName evidence="2">1534_t:CDS:1</fullName>
    </submittedName>
</protein>
<keyword evidence="3" id="KW-1185">Reference proteome</keyword>